<evidence type="ECO:0000313" key="5">
    <source>
        <dbReference type="EMBL" id="KAK4454029.1"/>
    </source>
</evidence>
<keyword evidence="1" id="KW-0285">Flavoprotein</keyword>
<evidence type="ECO:0000256" key="3">
    <source>
        <dbReference type="ARBA" id="ARBA00022991"/>
    </source>
</evidence>
<reference evidence="5" key="1">
    <citation type="journal article" date="2023" name="Mol. Phylogenet. Evol.">
        <title>Genome-scale phylogeny and comparative genomics of the fungal order Sordariales.</title>
        <authorList>
            <person name="Hensen N."/>
            <person name="Bonometti L."/>
            <person name="Westerberg I."/>
            <person name="Brannstrom I.O."/>
            <person name="Guillou S."/>
            <person name="Cros-Aarteil S."/>
            <person name="Calhoun S."/>
            <person name="Haridas S."/>
            <person name="Kuo A."/>
            <person name="Mondo S."/>
            <person name="Pangilinan J."/>
            <person name="Riley R."/>
            <person name="LaButti K."/>
            <person name="Andreopoulos B."/>
            <person name="Lipzen A."/>
            <person name="Chen C."/>
            <person name="Yan M."/>
            <person name="Daum C."/>
            <person name="Ng V."/>
            <person name="Clum A."/>
            <person name="Steindorff A."/>
            <person name="Ohm R.A."/>
            <person name="Martin F."/>
            <person name="Silar P."/>
            <person name="Natvig D.O."/>
            <person name="Lalanne C."/>
            <person name="Gautier V."/>
            <person name="Ament-Velasquez S.L."/>
            <person name="Kruys A."/>
            <person name="Hutchinson M.I."/>
            <person name="Powell A.J."/>
            <person name="Barry K."/>
            <person name="Miller A.N."/>
            <person name="Grigoriev I.V."/>
            <person name="Debuchy R."/>
            <person name="Gladieux P."/>
            <person name="Hiltunen Thoren M."/>
            <person name="Johannesson H."/>
        </authorList>
    </citation>
    <scope>NUCLEOTIDE SEQUENCE</scope>
    <source>
        <strain evidence="5">PSN243</strain>
    </source>
</reference>
<proteinExistence type="predicted"/>
<keyword evidence="3" id="KW-0157">Chromophore</keyword>
<comment type="caution">
    <text evidence="5">The sequence shown here is derived from an EMBL/GenBank/DDBJ whole genome shotgun (WGS) entry which is preliminary data.</text>
</comment>
<dbReference type="EMBL" id="MU865918">
    <property type="protein sequence ID" value="KAK4454029.1"/>
    <property type="molecule type" value="Genomic_DNA"/>
</dbReference>
<dbReference type="SUPFAM" id="SSF55785">
    <property type="entry name" value="PYP-like sensor domain (PAS domain)"/>
    <property type="match status" value="1"/>
</dbReference>
<name>A0AAV9H1Z9_9PEZI</name>
<dbReference type="PANTHER" id="PTHR47429">
    <property type="entry name" value="PROTEIN TWIN LOV 1"/>
    <property type="match status" value="1"/>
</dbReference>
<dbReference type="InterPro" id="IPR035965">
    <property type="entry name" value="PAS-like_dom_sf"/>
</dbReference>
<dbReference type="CDD" id="cd00130">
    <property type="entry name" value="PAS"/>
    <property type="match status" value="1"/>
</dbReference>
<keyword evidence="2" id="KW-0288">FMN</keyword>
<evidence type="ECO:0000256" key="1">
    <source>
        <dbReference type="ARBA" id="ARBA00022630"/>
    </source>
</evidence>
<accession>A0AAV9H1Z9</accession>
<dbReference type="InterPro" id="IPR000014">
    <property type="entry name" value="PAS"/>
</dbReference>
<dbReference type="Gene3D" id="3.30.450.20">
    <property type="entry name" value="PAS domain"/>
    <property type="match status" value="1"/>
</dbReference>
<protein>
    <recommendedName>
        <fullName evidence="4">PAS domain-containing protein</fullName>
    </recommendedName>
</protein>
<feature type="domain" description="PAS" evidence="4">
    <location>
        <begin position="92"/>
        <end position="114"/>
    </location>
</feature>
<dbReference type="Proteomes" id="UP001321760">
    <property type="component" value="Unassembled WGS sequence"/>
</dbReference>
<gene>
    <name evidence="5" type="ORF">QBC34DRAFT_175768</name>
</gene>
<keyword evidence="6" id="KW-1185">Reference proteome</keyword>
<dbReference type="AlphaFoldDB" id="A0AAV9H1Z9"/>
<dbReference type="PROSITE" id="PS50112">
    <property type="entry name" value="PAS"/>
    <property type="match status" value="1"/>
</dbReference>
<evidence type="ECO:0000313" key="6">
    <source>
        <dbReference type="Proteomes" id="UP001321760"/>
    </source>
</evidence>
<evidence type="ECO:0000259" key="4">
    <source>
        <dbReference type="PROSITE" id="PS50112"/>
    </source>
</evidence>
<organism evidence="5 6">
    <name type="scientific">Podospora aff. communis PSN243</name>
    <dbReference type="NCBI Taxonomy" id="3040156"/>
    <lineage>
        <taxon>Eukaryota</taxon>
        <taxon>Fungi</taxon>
        <taxon>Dikarya</taxon>
        <taxon>Ascomycota</taxon>
        <taxon>Pezizomycotina</taxon>
        <taxon>Sordariomycetes</taxon>
        <taxon>Sordariomycetidae</taxon>
        <taxon>Sordariales</taxon>
        <taxon>Podosporaceae</taxon>
        <taxon>Podospora</taxon>
    </lineage>
</organism>
<evidence type="ECO:0000256" key="2">
    <source>
        <dbReference type="ARBA" id="ARBA00022643"/>
    </source>
</evidence>
<sequence>MDAYQAVNAYQTVDPMSNPWEATAHQFSHPHGGYADSQAALFVPGVYSRDEHDMLGILASIQGRPNPQIDIGAVDFSCAMILCDLTQSDHPIVYANDAFCYMTGYALEEIRGRNCRFLQAPGGKVKAKSARAAVDERTLRKMRKAVDKRAEVQLTVRNFKKNGQPFDNILTMIPVKFKGKWLCVGFQCEKE</sequence>
<dbReference type="GO" id="GO:0005634">
    <property type="term" value="C:nucleus"/>
    <property type="evidence" value="ECO:0007669"/>
    <property type="project" value="TreeGrafter"/>
</dbReference>
<dbReference type="NCBIfam" id="TIGR00229">
    <property type="entry name" value="sensory_box"/>
    <property type="match status" value="1"/>
</dbReference>
<dbReference type="PANTHER" id="PTHR47429:SF7">
    <property type="entry name" value="GATA-FACTOR"/>
    <property type="match status" value="1"/>
</dbReference>
<reference evidence="5" key="2">
    <citation type="submission" date="2023-05" db="EMBL/GenBank/DDBJ databases">
        <authorList>
            <consortium name="Lawrence Berkeley National Laboratory"/>
            <person name="Steindorff A."/>
            <person name="Hensen N."/>
            <person name="Bonometti L."/>
            <person name="Westerberg I."/>
            <person name="Brannstrom I.O."/>
            <person name="Guillou S."/>
            <person name="Cros-Aarteil S."/>
            <person name="Calhoun S."/>
            <person name="Haridas S."/>
            <person name="Kuo A."/>
            <person name="Mondo S."/>
            <person name="Pangilinan J."/>
            <person name="Riley R."/>
            <person name="Labutti K."/>
            <person name="Andreopoulos B."/>
            <person name="Lipzen A."/>
            <person name="Chen C."/>
            <person name="Yanf M."/>
            <person name="Daum C."/>
            <person name="Ng V."/>
            <person name="Clum A."/>
            <person name="Ohm R."/>
            <person name="Martin F."/>
            <person name="Silar P."/>
            <person name="Natvig D."/>
            <person name="Lalanne C."/>
            <person name="Gautier V."/>
            <person name="Ament-Velasquez S.L."/>
            <person name="Kruys A."/>
            <person name="Hutchinson M.I."/>
            <person name="Powell A.J."/>
            <person name="Barry K."/>
            <person name="Miller A.N."/>
            <person name="Grigoriev I.V."/>
            <person name="Debuchy R."/>
            <person name="Gladieux P."/>
            <person name="Thoren M.H."/>
            <person name="Johannesson H."/>
        </authorList>
    </citation>
    <scope>NUCLEOTIDE SEQUENCE</scope>
    <source>
        <strain evidence="5">PSN243</strain>
    </source>
</reference>
<dbReference type="Pfam" id="PF13426">
    <property type="entry name" value="PAS_9"/>
    <property type="match status" value="1"/>
</dbReference>